<feature type="domain" description="Type I restriction modification DNA specificity" evidence="4">
    <location>
        <begin position="261"/>
        <end position="402"/>
    </location>
</feature>
<reference evidence="6" key="1">
    <citation type="submission" date="2016-10" db="EMBL/GenBank/DDBJ databases">
        <authorList>
            <person name="Varghese N."/>
            <person name="Submissions S."/>
        </authorList>
    </citation>
    <scope>NUCLEOTIDE SEQUENCE [LARGE SCALE GENOMIC DNA]</scope>
    <source>
        <strain evidence="6">CGMCC 1.9127</strain>
    </source>
</reference>
<protein>
    <submittedName>
        <fullName evidence="5">Type I restriction enzyme, S subunit</fullName>
    </submittedName>
</protein>
<evidence type="ECO:0000256" key="1">
    <source>
        <dbReference type="ARBA" id="ARBA00010923"/>
    </source>
</evidence>
<proteinExistence type="inferred from homology"/>
<dbReference type="GO" id="GO:0009307">
    <property type="term" value="P:DNA restriction-modification system"/>
    <property type="evidence" value="ECO:0007669"/>
    <property type="project" value="UniProtKB-KW"/>
</dbReference>
<dbReference type="PANTHER" id="PTHR30408:SF13">
    <property type="entry name" value="TYPE I RESTRICTION ENZYME HINDI SPECIFICITY SUBUNIT"/>
    <property type="match status" value="1"/>
</dbReference>
<sequence length="459" mass="52310">MGSKWKKTSLQDLGVKLIDCDHKTPKAVEEGVPYIGIPQMDNGRINFDANPRLISEEDFIKWTRKANPQYGDVILSRRCNSGETVYVPKNSKFALGQNLVLLRPEGDRLHPEYFRWAVHGREWWSEVAKYLNPGAIFESLKCADIPKFEIPEPPKDVQIKIAKVLTNISDKIELNQKLNQTLEQMAQALFKSWFVDFDPVIDNALAAGSDIPEALQHKAEQRRQAQKLPDFKPLPDNIRALFPSEFEQTDEPIIGIAGWIPEGWKPTSIHDMVDTISDTYKLKEVDEVIFLNTGDIEDGKFLHKDYSPTVGLPGQAKKSIAKGDILYSEIRPKNKRYAFVDFDAKEYVVSTKLMVLRAKENINPLLPYFILTQDKTVNELQHVAEHRSGTFPQITFKELAKVLAVFPQGPELIDLFVEQYLTPLFTKKLASIEQNEQLEKLRDTLLPKLISGEVPLKSE</sequence>
<dbReference type="EMBL" id="FOBI01000002">
    <property type="protein sequence ID" value="SEK67292.1"/>
    <property type="molecule type" value="Genomic_DNA"/>
</dbReference>
<dbReference type="PANTHER" id="PTHR30408">
    <property type="entry name" value="TYPE-1 RESTRICTION ENZYME ECOKI SPECIFICITY PROTEIN"/>
    <property type="match status" value="1"/>
</dbReference>
<dbReference type="GO" id="GO:0003677">
    <property type="term" value="F:DNA binding"/>
    <property type="evidence" value="ECO:0007669"/>
    <property type="project" value="UniProtKB-KW"/>
</dbReference>
<evidence type="ECO:0000256" key="2">
    <source>
        <dbReference type="ARBA" id="ARBA00022747"/>
    </source>
</evidence>
<evidence type="ECO:0000259" key="4">
    <source>
        <dbReference type="Pfam" id="PF01420"/>
    </source>
</evidence>
<organism evidence="5 6">
    <name type="scientific">Colwellia chukchiensis</name>
    <dbReference type="NCBI Taxonomy" id="641665"/>
    <lineage>
        <taxon>Bacteria</taxon>
        <taxon>Pseudomonadati</taxon>
        <taxon>Pseudomonadota</taxon>
        <taxon>Gammaproteobacteria</taxon>
        <taxon>Alteromonadales</taxon>
        <taxon>Colwelliaceae</taxon>
        <taxon>Colwellia</taxon>
    </lineage>
</organism>
<keyword evidence="6" id="KW-1185">Reference proteome</keyword>
<comment type="similarity">
    <text evidence="1">Belongs to the type-I restriction system S methylase family.</text>
</comment>
<dbReference type="SUPFAM" id="SSF116734">
    <property type="entry name" value="DNA methylase specificity domain"/>
    <property type="match status" value="2"/>
</dbReference>
<dbReference type="RefSeq" id="WP_085283805.1">
    <property type="nucleotide sequence ID" value="NZ_FOBI01000002.1"/>
</dbReference>
<evidence type="ECO:0000313" key="5">
    <source>
        <dbReference type="EMBL" id="SEK67292.1"/>
    </source>
</evidence>
<feature type="domain" description="Type I restriction modification DNA specificity" evidence="4">
    <location>
        <begin position="3"/>
        <end position="184"/>
    </location>
</feature>
<dbReference type="Pfam" id="PF01420">
    <property type="entry name" value="Methylase_S"/>
    <property type="match status" value="2"/>
</dbReference>
<dbReference type="InterPro" id="IPR044946">
    <property type="entry name" value="Restrct_endonuc_typeI_TRD_sf"/>
</dbReference>
<dbReference type="InterPro" id="IPR000055">
    <property type="entry name" value="Restrct_endonuc_typeI_TRD"/>
</dbReference>
<dbReference type="AlphaFoldDB" id="A0A1H7IZ96"/>
<dbReference type="OrthoDB" id="9798929at2"/>
<keyword evidence="3" id="KW-0238">DNA-binding</keyword>
<name>A0A1H7IZ96_9GAMM</name>
<evidence type="ECO:0000256" key="3">
    <source>
        <dbReference type="ARBA" id="ARBA00023125"/>
    </source>
</evidence>
<keyword evidence="2" id="KW-0680">Restriction system</keyword>
<dbReference type="Proteomes" id="UP000199297">
    <property type="component" value="Unassembled WGS sequence"/>
</dbReference>
<dbReference type="InterPro" id="IPR052021">
    <property type="entry name" value="Type-I_RS_S_subunit"/>
</dbReference>
<accession>A0A1H7IZ96</accession>
<gene>
    <name evidence="5" type="ORF">SAMN05216262_10284</name>
</gene>
<evidence type="ECO:0000313" key="6">
    <source>
        <dbReference type="Proteomes" id="UP000199297"/>
    </source>
</evidence>
<dbReference type="Gene3D" id="3.90.220.20">
    <property type="entry name" value="DNA methylase specificity domains"/>
    <property type="match status" value="2"/>
</dbReference>
<dbReference type="STRING" id="641665.GCA_002104455_01849"/>